<accession>A0A068QKB7</accession>
<name>A0A068QKB7_9VIRU</name>
<reference evidence="1 2" key="1">
    <citation type="journal article" date="2014" name="J. Gen. Virol.">
        <title>Genome sequence of a crustacean iridovirus, IIV31, isolated from the pill bug, Armadillidium vulgare.</title>
        <authorList>
            <person name="Piegu B."/>
            <person name="Guizard S."/>
            <person name="Yeping T."/>
            <person name="Cruaud C."/>
            <person name="Asgari S."/>
            <person name="Bideshi D.K."/>
            <person name="Federici B.A."/>
            <person name="Bigot Y."/>
        </authorList>
    </citation>
    <scope>NUCLEOTIDE SEQUENCE [LARGE SCALE GENOMIC DNA]</scope>
</reference>
<dbReference type="EMBL" id="HF920637">
    <property type="protein sequence ID" value="CCV02467.1"/>
    <property type="molecule type" value="Genomic_DNA"/>
</dbReference>
<organism evidence="1 2">
    <name type="scientific">Armadillidium vulgare iridescent virus</name>
    <dbReference type="NCBI Taxonomy" id="72201"/>
    <lineage>
        <taxon>Viruses</taxon>
        <taxon>Varidnaviria</taxon>
        <taxon>Bamfordvirae</taxon>
        <taxon>Nucleocytoviricota</taxon>
        <taxon>Megaviricetes</taxon>
        <taxon>Pimascovirales</taxon>
        <taxon>Pimascovirales incertae sedis</taxon>
        <taxon>Iridoviridae</taxon>
        <taxon>Betairidovirinae</taxon>
        <taxon>Iridovirus</taxon>
        <taxon>Iridovirus armadillidium1</taxon>
        <taxon>Invertebrate iridescent virus 31</taxon>
    </lineage>
</organism>
<evidence type="ECO:0000313" key="1">
    <source>
        <dbReference type="EMBL" id="CCV02467.1"/>
    </source>
</evidence>
<evidence type="ECO:0000313" key="2">
    <source>
        <dbReference type="Proteomes" id="UP000114278"/>
    </source>
</evidence>
<dbReference type="KEGG" id="vg:19738679"/>
<gene>
    <name evidence="1" type="primary">095R</name>
    <name evidence="1" type="ORF">IIV31_095R</name>
</gene>
<keyword evidence="2" id="KW-1185">Reference proteome</keyword>
<dbReference type="RefSeq" id="YP_009046709.1">
    <property type="nucleotide sequence ID" value="NC_024451.1"/>
</dbReference>
<proteinExistence type="predicted"/>
<dbReference type="OrthoDB" id="35379at10239"/>
<dbReference type="GeneID" id="19738679"/>
<sequence>MYFFRNMAAKSLIAKDFNDANIMYHTIFVPISFIGGEEMVPNEYISSLTIPGQFFILPNEIPTNIKVQNKLKEYLSVNIESKGRGGGAYVQAVDRLWKVTSANVPCSNGMIHFLQEVYV</sequence>
<dbReference type="Proteomes" id="UP000114278">
    <property type="component" value="Segment"/>
</dbReference>
<protein>
    <submittedName>
        <fullName evidence="1">Putative FAS1 domain-containing protein</fullName>
    </submittedName>
</protein>